<accession>A0ABU2G4H2</accession>
<keyword evidence="3" id="KW-1185">Reference proteome</keyword>
<protein>
    <submittedName>
        <fullName evidence="2">Alkaline phosphatase family protein</fullName>
    </submittedName>
</protein>
<dbReference type="Gene3D" id="3.40.720.10">
    <property type="entry name" value="Alkaline Phosphatase, subunit A"/>
    <property type="match status" value="2"/>
</dbReference>
<sequence length="550" mass="58635">MAGTNLDVLLVGIDAACLPVLRRLEETESIPTLSSLLADGTSGPLESQLPPWTPSAWPSLYTGTNPGKHGAFSFLEYDGYDWDVVDAASVAEPALWEILDAEGLSSVVVNVPVTHPAADIDGAVVPGFVGPEDPRCTPPGLLSNLREELGGYRVYADNEFAGDAPRDARVSEYRDLVRSRGGAFRYLADRFDPDFGFLQFQQTDTVFHDMPGDFDAVRSVYEAVDEQVAETLAATDPTHVVLASDHGMGEFDRHEFRVNEFLREHGYVETTRDEAGMPSWVPLWRDSLGGGDDADGGSDGDEPDSDAPGLAERGVAALSALGLSPARAAGALEAVGLLGAARRFAPEGVVSAAGVSERVDFAESTAYMRLPVELGIRLNVAGREPEGVVPPDEYESVRADLVDLLSGVTTPDGDPVFERVVPREEVFDGPHVADAVDIVTVPAGFENFPAAQLRGDVFGAPGEPWNHKLHGVVGVSGPDVPERETSDAHLLDVAPTVLSLLGVPLSDRMEGSPLVGDRPPTRAYDRPDREQTDAPGEGVEAHLANLGYLD</sequence>
<name>A0ABU2G4H2_9EURY</name>
<dbReference type="InterPro" id="IPR002591">
    <property type="entry name" value="Phosphodiest/P_Trfase"/>
</dbReference>
<dbReference type="EMBL" id="JAMQOQ010000004">
    <property type="protein sequence ID" value="MDS0295679.1"/>
    <property type="molecule type" value="Genomic_DNA"/>
</dbReference>
<reference evidence="2 3" key="1">
    <citation type="submission" date="2022-06" db="EMBL/GenBank/DDBJ databases">
        <title>Halogeometricum sp. a new haloarchaeum isolate from saline soil.</title>
        <authorList>
            <person name="Strakova D."/>
            <person name="Galisteo C."/>
            <person name="Sanchez-Porro C."/>
            <person name="Ventosa A."/>
        </authorList>
    </citation>
    <scope>NUCLEOTIDE SEQUENCE [LARGE SCALE GENOMIC DNA]</scope>
    <source>
        <strain evidence="3">S3BR25-2</strain>
    </source>
</reference>
<dbReference type="InterPro" id="IPR017850">
    <property type="entry name" value="Alkaline_phosphatase_core_sf"/>
</dbReference>
<feature type="region of interest" description="Disordered" evidence="1">
    <location>
        <begin position="286"/>
        <end position="309"/>
    </location>
</feature>
<feature type="compositionally biased region" description="Acidic residues" evidence="1">
    <location>
        <begin position="292"/>
        <end position="305"/>
    </location>
</feature>
<dbReference type="Pfam" id="PF01663">
    <property type="entry name" value="Phosphodiest"/>
    <property type="match status" value="1"/>
</dbReference>
<gene>
    <name evidence="2" type="ORF">NDI79_16010</name>
</gene>
<evidence type="ECO:0000313" key="3">
    <source>
        <dbReference type="Proteomes" id="UP001254813"/>
    </source>
</evidence>
<feature type="region of interest" description="Disordered" evidence="1">
    <location>
        <begin position="508"/>
        <end position="539"/>
    </location>
</feature>
<feature type="compositionally biased region" description="Basic and acidic residues" evidence="1">
    <location>
        <begin position="519"/>
        <end position="532"/>
    </location>
</feature>
<comment type="caution">
    <text evidence="2">The sequence shown here is derived from an EMBL/GenBank/DDBJ whole genome shotgun (WGS) entry which is preliminary data.</text>
</comment>
<evidence type="ECO:0000313" key="2">
    <source>
        <dbReference type="EMBL" id="MDS0295679.1"/>
    </source>
</evidence>
<organism evidence="2 3">
    <name type="scientific">Halogeometricum luteum</name>
    <dbReference type="NCBI Taxonomy" id="2950537"/>
    <lineage>
        <taxon>Archaea</taxon>
        <taxon>Methanobacteriati</taxon>
        <taxon>Methanobacteriota</taxon>
        <taxon>Stenosarchaea group</taxon>
        <taxon>Halobacteria</taxon>
        <taxon>Halobacteriales</taxon>
        <taxon>Haloferacaceae</taxon>
        <taxon>Halogeometricum</taxon>
    </lineage>
</organism>
<dbReference type="RefSeq" id="WP_310929625.1">
    <property type="nucleotide sequence ID" value="NZ_JAMQOQ010000004.1"/>
</dbReference>
<evidence type="ECO:0000256" key="1">
    <source>
        <dbReference type="SAM" id="MobiDB-lite"/>
    </source>
</evidence>
<dbReference type="Proteomes" id="UP001254813">
    <property type="component" value="Unassembled WGS sequence"/>
</dbReference>
<dbReference type="SUPFAM" id="SSF53649">
    <property type="entry name" value="Alkaline phosphatase-like"/>
    <property type="match status" value="1"/>
</dbReference>
<proteinExistence type="predicted"/>